<evidence type="ECO:0000313" key="3">
    <source>
        <dbReference type="Proteomes" id="UP000823388"/>
    </source>
</evidence>
<organism evidence="2 3">
    <name type="scientific">Panicum virgatum</name>
    <name type="common">Blackwell switchgrass</name>
    <dbReference type="NCBI Taxonomy" id="38727"/>
    <lineage>
        <taxon>Eukaryota</taxon>
        <taxon>Viridiplantae</taxon>
        <taxon>Streptophyta</taxon>
        <taxon>Embryophyta</taxon>
        <taxon>Tracheophyta</taxon>
        <taxon>Spermatophyta</taxon>
        <taxon>Magnoliopsida</taxon>
        <taxon>Liliopsida</taxon>
        <taxon>Poales</taxon>
        <taxon>Poaceae</taxon>
        <taxon>PACMAD clade</taxon>
        <taxon>Panicoideae</taxon>
        <taxon>Panicodae</taxon>
        <taxon>Paniceae</taxon>
        <taxon>Panicinae</taxon>
        <taxon>Panicum</taxon>
        <taxon>Panicum sect. Hiantes</taxon>
    </lineage>
</organism>
<gene>
    <name evidence="2" type="ORF">PVAP13_8KG139102</name>
</gene>
<dbReference type="Proteomes" id="UP000823388">
    <property type="component" value="Chromosome 8K"/>
</dbReference>
<feature type="region of interest" description="Disordered" evidence="1">
    <location>
        <begin position="1"/>
        <end position="96"/>
    </location>
</feature>
<evidence type="ECO:0000313" key="2">
    <source>
        <dbReference type="EMBL" id="KAG2561466.1"/>
    </source>
</evidence>
<dbReference type="AlphaFoldDB" id="A0A8T0PR84"/>
<dbReference type="EMBL" id="CM029051">
    <property type="protein sequence ID" value="KAG2561466.1"/>
    <property type="molecule type" value="Genomic_DNA"/>
</dbReference>
<evidence type="ECO:0000256" key="1">
    <source>
        <dbReference type="SAM" id="MobiDB-lite"/>
    </source>
</evidence>
<protein>
    <submittedName>
        <fullName evidence="2">Uncharacterized protein</fullName>
    </submittedName>
</protein>
<reference evidence="2" key="1">
    <citation type="submission" date="2020-05" db="EMBL/GenBank/DDBJ databases">
        <title>WGS assembly of Panicum virgatum.</title>
        <authorList>
            <person name="Lovell J.T."/>
            <person name="Jenkins J."/>
            <person name="Shu S."/>
            <person name="Juenger T.E."/>
            <person name="Schmutz J."/>
        </authorList>
    </citation>
    <scope>NUCLEOTIDE SEQUENCE</scope>
    <source>
        <strain evidence="2">AP13</strain>
    </source>
</reference>
<keyword evidence="3" id="KW-1185">Reference proteome</keyword>
<name>A0A8T0PR84_PANVG</name>
<sequence length="227" mass="24091">MVRGGGRDGDGGRKRRTRGEEDGMAARRKRGWGGSGKEEERPPPPTPPQAGTRARRTSPVAPPPPTPPQAGTGARRVSPADATERRNARLRRRAPRSRLWRAAGICTIAVPDLRADPPPLPTPVYGRTGRSIRRSNAWTFRRAEVRPPSPFADLPPASPAHATNAGSCLPAPASPPCLTADVLAGPHSCWASGLSAVLADAFSNSNEPAPSKWTGTPPIRCLHDDSL</sequence>
<accession>A0A8T0PR84</accession>
<proteinExistence type="predicted"/>
<feature type="compositionally biased region" description="Basic and acidic residues" evidence="1">
    <location>
        <begin position="1"/>
        <end position="25"/>
    </location>
</feature>
<comment type="caution">
    <text evidence="2">The sequence shown here is derived from an EMBL/GenBank/DDBJ whole genome shotgun (WGS) entry which is preliminary data.</text>
</comment>